<dbReference type="Proteomes" id="UP000802098">
    <property type="component" value="Unassembled WGS sequence"/>
</dbReference>
<feature type="chain" id="PRO_5045342204" evidence="5">
    <location>
        <begin position="28"/>
        <end position="733"/>
    </location>
</feature>
<keyword evidence="1 4" id="KW-0378">Hydrolase</keyword>
<keyword evidence="8" id="KW-1185">Reference proteome</keyword>
<dbReference type="Gene3D" id="3.10.20.310">
    <property type="entry name" value="membrane protein fhac"/>
    <property type="match status" value="1"/>
</dbReference>
<evidence type="ECO:0000313" key="7">
    <source>
        <dbReference type="EMBL" id="NHK96991.1"/>
    </source>
</evidence>
<dbReference type="CDD" id="cd07205">
    <property type="entry name" value="Pat_PNPLA6_PNPLA7_NTE1_like"/>
    <property type="match status" value="1"/>
</dbReference>
<keyword evidence="5" id="KW-0732">Signal</keyword>
<evidence type="ECO:0000313" key="8">
    <source>
        <dbReference type="Proteomes" id="UP000802098"/>
    </source>
</evidence>
<feature type="domain" description="PNPLA" evidence="6">
    <location>
        <begin position="38"/>
        <end position="230"/>
    </location>
</feature>
<name>A0ABX0HRR6_9BURK</name>
<evidence type="ECO:0000256" key="5">
    <source>
        <dbReference type="SAM" id="SignalP"/>
    </source>
</evidence>
<evidence type="ECO:0000259" key="6">
    <source>
        <dbReference type="PROSITE" id="PS51635"/>
    </source>
</evidence>
<feature type="short sequence motif" description="GXGXXG" evidence="4">
    <location>
        <begin position="42"/>
        <end position="47"/>
    </location>
</feature>
<feature type="signal peptide" evidence="5">
    <location>
        <begin position="1"/>
        <end position="27"/>
    </location>
</feature>
<dbReference type="EMBL" id="JAAOCD010000001">
    <property type="protein sequence ID" value="NHK96991.1"/>
    <property type="molecule type" value="Genomic_DNA"/>
</dbReference>
<dbReference type="Gene3D" id="3.40.1090.10">
    <property type="entry name" value="Cytosolic phospholipase A2 catalytic domain"/>
    <property type="match status" value="2"/>
</dbReference>
<organism evidence="7 8">
    <name type="scientific">Rubrivivax benzoatilyticus</name>
    <dbReference type="NCBI Taxonomy" id="316997"/>
    <lineage>
        <taxon>Bacteria</taxon>
        <taxon>Pseudomonadati</taxon>
        <taxon>Pseudomonadota</taxon>
        <taxon>Betaproteobacteria</taxon>
        <taxon>Burkholderiales</taxon>
        <taxon>Sphaerotilaceae</taxon>
        <taxon>Rubrivivax</taxon>
    </lineage>
</organism>
<gene>
    <name evidence="7" type="ORF">G7087_01235</name>
</gene>
<reference evidence="7 8" key="1">
    <citation type="submission" date="2020-03" db="EMBL/GenBank/DDBJ databases">
        <title>Rubrivivax benzoatilyticus JA2 (sequenced after 10 years sub-culturing).</title>
        <authorList>
            <person name="Gupta D."/>
            <person name="Chintalapati S."/>
            <person name="Chintalapati V.R."/>
        </authorList>
    </citation>
    <scope>NUCLEOTIDE SEQUENCE [LARGE SCALE GENOMIC DNA]</scope>
    <source>
        <strain evidence="7 8">JA2-Mal</strain>
    </source>
</reference>
<dbReference type="PANTHER" id="PTHR14226:SF29">
    <property type="entry name" value="NEUROPATHY TARGET ESTERASE SWS"/>
    <property type="match status" value="1"/>
</dbReference>
<comment type="caution">
    <text evidence="7">The sequence shown here is derived from an EMBL/GenBank/DDBJ whole genome shotgun (WGS) entry which is preliminary data.</text>
</comment>
<accession>A0ABX0HRR6</accession>
<keyword evidence="3 4" id="KW-0443">Lipid metabolism</keyword>
<protein>
    <submittedName>
        <fullName evidence="7">Patatin</fullName>
    </submittedName>
</protein>
<dbReference type="PROSITE" id="PS51635">
    <property type="entry name" value="PNPLA"/>
    <property type="match status" value="1"/>
</dbReference>
<dbReference type="SUPFAM" id="SSF52151">
    <property type="entry name" value="FabD/lysophospholipase-like"/>
    <property type="match status" value="1"/>
</dbReference>
<sequence length="733" mass="79841">MSRMTPSCRRSTVLASLLLALLPPLHAADGGERPRVGLVLSGGGARGAAHVGVLEVLDRLHVPVDCVAGTSMGALVAGAWVAGVPPQTMREELGRADWNDMFQDNPEYAELNFRNKQIERRFLSGTESGVGAAGLIGAQGVVTGQKIKLFFNRLVRAEAGERDLGRLPLPLSMIATDIGTGERVVLRSGSLTQAMRASMAVPGLLLPLELDGRRLVDGGIVDNLPVGEVRERCGAEVVIAVNVGSPLLKAEEVTGMLSLTAQMVAILTEQNVAQSLATLKDGDVYIKPDLSGLSAADFERSAEAADRGRAAAEALAPALQRLAVPAEQYAAWRRRLEDHRPDVDRVDAIEIAGLQRVDAVVLRRHLSQREGQPLDAEALNRDLVRAYGDGYYQGVDYTLLTQRGRRVLRITPIEKPWGPDYLRLGLNFDSNVSQGSTYSLRAGYQKTWLNTLGAEALLEAEIGNVSAAALTLYQPLEPTQFWFAQLDAGYRRERADIFEDDRRIAEYQVSRDIVELQLGANLGLFGQARLGWRDGELRPRVDTGDASLPSFSQPLDGWTAALDLDQLDRLHFPSAGWAARMAWFSSRQRHYRRLDAEARAAWGYGDWVLGSRIAWTGSTGGELPVWDAATLGGFLNLSAYASGQLRGDDMRYGQLRAERIVGRLPLGLRGDMRFGLAWERARFGRLYTETGRRGWLDSASAYLGGETPIGAVYVGIGRGRDGASNAYLFIGTP</sequence>
<evidence type="ECO:0000256" key="4">
    <source>
        <dbReference type="PROSITE-ProRule" id="PRU01161"/>
    </source>
</evidence>
<dbReference type="PANTHER" id="PTHR14226">
    <property type="entry name" value="NEUROPATHY TARGET ESTERASE/SWISS CHEESE D.MELANOGASTER"/>
    <property type="match status" value="1"/>
</dbReference>
<evidence type="ECO:0000256" key="2">
    <source>
        <dbReference type="ARBA" id="ARBA00022963"/>
    </source>
</evidence>
<evidence type="ECO:0000256" key="1">
    <source>
        <dbReference type="ARBA" id="ARBA00022801"/>
    </source>
</evidence>
<feature type="short sequence motif" description="GXSXG" evidence="4">
    <location>
        <begin position="69"/>
        <end position="73"/>
    </location>
</feature>
<feature type="active site" description="Proton acceptor" evidence="4">
    <location>
        <position position="217"/>
    </location>
</feature>
<dbReference type="InterPro" id="IPR002641">
    <property type="entry name" value="PNPLA_dom"/>
</dbReference>
<dbReference type="InterPro" id="IPR016035">
    <property type="entry name" value="Acyl_Trfase/lysoPLipase"/>
</dbReference>
<dbReference type="InterPro" id="IPR050301">
    <property type="entry name" value="NTE"/>
</dbReference>
<evidence type="ECO:0000256" key="3">
    <source>
        <dbReference type="ARBA" id="ARBA00023098"/>
    </source>
</evidence>
<feature type="short sequence motif" description="DGA/G" evidence="4">
    <location>
        <begin position="217"/>
        <end position="219"/>
    </location>
</feature>
<proteinExistence type="predicted"/>
<keyword evidence="2 4" id="KW-0442">Lipid degradation</keyword>
<feature type="active site" description="Nucleophile" evidence="4">
    <location>
        <position position="71"/>
    </location>
</feature>
<dbReference type="Pfam" id="PF01734">
    <property type="entry name" value="Patatin"/>
    <property type="match status" value="1"/>
</dbReference>